<sequence>MTHRPEDDMPPFRNYHRIQLVSALALTMLIVSACTQAPPANGTLKGTFTAVGGASTAPNPPPIALDGTITATRGTTVVASTRAIGGSFTLTLPPGTYTITGLAPYEHGTACTTTSKVTSDTTSPVEVVCYNA</sequence>
<comment type="caution">
    <text evidence="2">The sequence shown here is derived from an EMBL/GenBank/DDBJ whole genome shotgun (WGS) entry which is preliminary data.</text>
</comment>
<dbReference type="PROSITE" id="PS51257">
    <property type="entry name" value="PROKAR_LIPOPROTEIN"/>
    <property type="match status" value="1"/>
</dbReference>
<keyword evidence="1" id="KW-0732">Signal</keyword>
<feature type="signal peptide" evidence="1">
    <location>
        <begin position="1"/>
        <end position="33"/>
    </location>
</feature>
<evidence type="ECO:0000313" key="2">
    <source>
        <dbReference type="EMBL" id="MBR7833607.1"/>
    </source>
</evidence>
<proteinExistence type="predicted"/>
<reference evidence="2" key="1">
    <citation type="submission" date="2021-04" db="EMBL/GenBank/DDBJ databases">
        <title>Genome based classification of Actinospica acidithermotolerans sp. nov., an actinobacterium isolated from an Indonesian hot spring.</title>
        <authorList>
            <person name="Kusuma A.B."/>
            <person name="Putra K.E."/>
            <person name="Nafisah S."/>
            <person name="Loh J."/>
            <person name="Nouioui I."/>
            <person name="Goodfellow M."/>
        </authorList>
    </citation>
    <scope>NUCLEOTIDE SEQUENCE</scope>
    <source>
        <strain evidence="2">CSCA 57</strain>
    </source>
</reference>
<accession>A0A941IPY2</accession>
<keyword evidence="3" id="KW-1185">Reference proteome</keyword>
<organism evidence="2 3">
    <name type="scientific">Actinospica durhamensis</name>
    <dbReference type="NCBI Taxonomy" id="1508375"/>
    <lineage>
        <taxon>Bacteria</taxon>
        <taxon>Bacillati</taxon>
        <taxon>Actinomycetota</taxon>
        <taxon>Actinomycetes</taxon>
        <taxon>Catenulisporales</taxon>
        <taxon>Actinospicaceae</taxon>
        <taxon>Actinospica</taxon>
    </lineage>
</organism>
<name>A0A941IPY2_9ACTN</name>
<evidence type="ECO:0000313" key="3">
    <source>
        <dbReference type="Proteomes" id="UP000675781"/>
    </source>
</evidence>
<feature type="chain" id="PRO_5039302675" description="Carboxypeptidase regulatory-like domain-containing protein" evidence="1">
    <location>
        <begin position="34"/>
        <end position="132"/>
    </location>
</feature>
<evidence type="ECO:0008006" key="4">
    <source>
        <dbReference type="Google" id="ProtNLM"/>
    </source>
</evidence>
<dbReference type="AlphaFoldDB" id="A0A941IPY2"/>
<gene>
    <name evidence="2" type="ORF">KDL01_10045</name>
</gene>
<dbReference type="RefSeq" id="WP_212528128.1">
    <property type="nucleotide sequence ID" value="NZ_JAGSOG010000035.1"/>
</dbReference>
<dbReference type="Proteomes" id="UP000675781">
    <property type="component" value="Unassembled WGS sequence"/>
</dbReference>
<protein>
    <recommendedName>
        <fullName evidence="4">Carboxypeptidase regulatory-like domain-containing protein</fullName>
    </recommendedName>
</protein>
<evidence type="ECO:0000256" key="1">
    <source>
        <dbReference type="SAM" id="SignalP"/>
    </source>
</evidence>
<dbReference type="EMBL" id="JAGSOG010000035">
    <property type="protein sequence ID" value="MBR7833607.1"/>
    <property type="molecule type" value="Genomic_DNA"/>
</dbReference>